<dbReference type="EMBL" id="QICD01000007">
    <property type="protein sequence ID" value="RNL45773.1"/>
    <property type="molecule type" value="Genomic_DNA"/>
</dbReference>
<proteinExistence type="predicted"/>
<evidence type="ECO:0000313" key="2">
    <source>
        <dbReference type="Proteomes" id="UP000278632"/>
    </source>
</evidence>
<evidence type="ECO:0000313" key="1">
    <source>
        <dbReference type="EMBL" id="RNL45773.1"/>
    </source>
</evidence>
<protein>
    <submittedName>
        <fullName evidence="1">Uncharacterized protein</fullName>
    </submittedName>
</protein>
<sequence>MAGLPFSTGSESTDVVVKADASTYRELVCEPGSTCCIGLKVENLAIGSLPLQGIAPGNPIAKRNDYRPPFDDFIVKALQVNPCPVRCHSVSLINGIKVDLP</sequence>
<keyword evidence="2" id="KW-1185">Reference proteome</keyword>
<dbReference type="AlphaFoldDB" id="A0A3N0BF18"/>
<name>A0A3N0BF18_9ACTN</name>
<accession>A0A3N0BF18</accession>
<dbReference type="Proteomes" id="UP000278632">
    <property type="component" value="Unassembled WGS sequence"/>
</dbReference>
<organism evidence="1 2">
    <name type="scientific">Paraeggerthella hongkongensis</name>
    <dbReference type="NCBI Taxonomy" id="230658"/>
    <lineage>
        <taxon>Bacteria</taxon>
        <taxon>Bacillati</taxon>
        <taxon>Actinomycetota</taxon>
        <taxon>Coriobacteriia</taxon>
        <taxon>Eggerthellales</taxon>
        <taxon>Eggerthellaceae</taxon>
        <taxon>Paraeggerthella</taxon>
    </lineage>
</organism>
<dbReference type="RefSeq" id="WP_123191950.1">
    <property type="nucleotide sequence ID" value="NZ_QICD01000007.1"/>
</dbReference>
<gene>
    <name evidence="1" type="ORF">DMP08_05500</name>
</gene>
<comment type="caution">
    <text evidence="1">The sequence shown here is derived from an EMBL/GenBank/DDBJ whole genome shotgun (WGS) entry which is preliminary data.</text>
</comment>
<reference evidence="2" key="1">
    <citation type="submission" date="2018-05" db="EMBL/GenBank/DDBJ databases">
        <title>Genome Sequencing of selected type strains of the family Eggerthellaceae.</title>
        <authorList>
            <person name="Danylec N."/>
            <person name="Stoll D.A."/>
            <person name="Doetsch A."/>
            <person name="Huch M."/>
        </authorList>
    </citation>
    <scope>NUCLEOTIDE SEQUENCE [LARGE SCALE GENOMIC DNA]</scope>
    <source>
        <strain evidence="2">DSM 16106</strain>
    </source>
</reference>